<dbReference type="InterPro" id="IPR025685">
    <property type="entry name" value="YoaP-like_dom"/>
</dbReference>
<gene>
    <name evidence="2" type="ORF">LV92_02444</name>
</gene>
<dbReference type="AlphaFoldDB" id="A0A327R3W2"/>
<keyword evidence="2" id="KW-0808">Transferase</keyword>
<evidence type="ECO:0000313" key="3">
    <source>
        <dbReference type="Proteomes" id="UP000249696"/>
    </source>
</evidence>
<dbReference type="SUPFAM" id="SSF55729">
    <property type="entry name" value="Acyl-CoA N-acyltransferases (Nat)"/>
    <property type="match status" value="1"/>
</dbReference>
<name>A0A327R3W2_9FLAO</name>
<dbReference type="Gene3D" id="3.40.630.30">
    <property type="match status" value="1"/>
</dbReference>
<evidence type="ECO:0000259" key="1">
    <source>
        <dbReference type="PROSITE" id="PS51186"/>
    </source>
</evidence>
<protein>
    <submittedName>
        <fullName evidence="2">Acetyltransferase (GNAT) family protein</fullName>
    </submittedName>
</protein>
<dbReference type="GO" id="GO:0016747">
    <property type="term" value="F:acyltransferase activity, transferring groups other than amino-acyl groups"/>
    <property type="evidence" value="ECO:0007669"/>
    <property type="project" value="InterPro"/>
</dbReference>
<sequence length="253" mass="29422">MKIVEVTPENAIKETFFCIKDTKRQGFKDKLNWFIKRHKEGLRIKILKSEEDKMIGFIEYVPAKNAWRPIDADNYMFIHCTYIYSKNDRSKGYGSILIEEAEKEGKAKCMDGVCVITSKGGWLANKNIFEKNGFEQIETKDRFELLSKTWNSNAGYPKFYNWTDQQKNYKGWHLLYADQCPWNEKSVAAILNVAMDYNVDLKVSKINTVKEAKMAPSGFGVFSLLHNGKLLEDHYLSATRFRNILKEQINSKI</sequence>
<dbReference type="CDD" id="cd04301">
    <property type="entry name" value="NAT_SF"/>
    <property type="match status" value="1"/>
</dbReference>
<proteinExistence type="predicted"/>
<evidence type="ECO:0000313" key="2">
    <source>
        <dbReference type="EMBL" id="RAJ11516.1"/>
    </source>
</evidence>
<dbReference type="EMBL" id="QLLN01000004">
    <property type="protein sequence ID" value="RAJ11516.1"/>
    <property type="molecule type" value="Genomic_DNA"/>
</dbReference>
<dbReference type="RefSeq" id="WP_111623905.1">
    <property type="nucleotide sequence ID" value="NZ_QLLN01000004.1"/>
</dbReference>
<dbReference type="PROSITE" id="PS51186">
    <property type="entry name" value="GNAT"/>
    <property type="match status" value="1"/>
</dbReference>
<accession>A0A327R3W2</accession>
<dbReference type="InterPro" id="IPR000182">
    <property type="entry name" value="GNAT_dom"/>
</dbReference>
<comment type="caution">
    <text evidence="2">The sequence shown here is derived from an EMBL/GenBank/DDBJ whole genome shotgun (WGS) entry which is preliminary data.</text>
</comment>
<dbReference type="OrthoDB" id="3172674at2"/>
<dbReference type="InterPro" id="IPR016181">
    <property type="entry name" value="Acyl_CoA_acyltransferase"/>
</dbReference>
<dbReference type="Pfam" id="PF00583">
    <property type="entry name" value="Acetyltransf_1"/>
    <property type="match status" value="1"/>
</dbReference>
<dbReference type="Pfam" id="PF14268">
    <property type="entry name" value="YoaP"/>
    <property type="match status" value="1"/>
</dbReference>
<feature type="domain" description="N-acetyltransferase" evidence="1">
    <location>
        <begin position="1"/>
        <end position="163"/>
    </location>
</feature>
<dbReference type="Proteomes" id="UP000249696">
    <property type="component" value="Unassembled WGS sequence"/>
</dbReference>
<reference evidence="2 3" key="1">
    <citation type="submission" date="2018-06" db="EMBL/GenBank/DDBJ databases">
        <title>Genomic Encyclopedia of Archaeal and Bacterial Type Strains, Phase II (KMG-II): from individual species to whole genera.</title>
        <authorList>
            <person name="Goeker M."/>
        </authorList>
    </citation>
    <scope>NUCLEOTIDE SEQUENCE [LARGE SCALE GENOMIC DNA]</scope>
    <source>
        <strain evidence="2 3">DSM 23522</strain>
    </source>
</reference>
<organism evidence="2 3">
    <name type="scientific">Arenibacter echinorum</name>
    <dbReference type="NCBI Taxonomy" id="440515"/>
    <lineage>
        <taxon>Bacteria</taxon>
        <taxon>Pseudomonadati</taxon>
        <taxon>Bacteroidota</taxon>
        <taxon>Flavobacteriia</taxon>
        <taxon>Flavobacteriales</taxon>
        <taxon>Flavobacteriaceae</taxon>
        <taxon>Arenibacter</taxon>
    </lineage>
</organism>
<keyword evidence="3" id="KW-1185">Reference proteome</keyword>